<name>A0ABT7PGL6_9BACT</name>
<gene>
    <name evidence="1" type="ORF">QTN89_09485</name>
</gene>
<dbReference type="EMBL" id="JASZZN010000006">
    <property type="protein sequence ID" value="MDM4015660.1"/>
    <property type="molecule type" value="Genomic_DNA"/>
</dbReference>
<sequence length="75" mass="8709">MTHRDRTPKHIKLDERHHVELPLLKQLDGLGWDVIDLTDKKQTPADTDRDSFTDVILPKVLRSSLTKINPLLEED</sequence>
<organism evidence="1 2">
    <name type="scientific">Roseiconus lacunae</name>
    <dbReference type="NCBI Taxonomy" id="2605694"/>
    <lineage>
        <taxon>Bacteria</taxon>
        <taxon>Pseudomonadati</taxon>
        <taxon>Planctomycetota</taxon>
        <taxon>Planctomycetia</taxon>
        <taxon>Pirellulales</taxon>
        <taxon>Pirellulaceae</taxon>
        <taxon>Roseiconus</taxon>
    </lineage>
</organism>
<evidence type="ECO:0000313" key="1">
    <source>
        <dbReference type="EMBL" id="MDM4015660.1"/>
    </source>
</evidence>
<protein>
    <submittedName>
        <fullName evidence="1">Uncharacterized protein</fullName>
    </submittedName>
</protein>
<proteinExistence type="predicted"/>
<dbReference type="RefSeq" id="WP_289163162.1">
    <property type="nucleotide sequence ID" value="NZ_JASZZN010000006.1"/>
</dbReference>
<comment type="caution">
    <text evidence="1">The sequence shown here is derived from an EMBL/GenBank/DDBJ whole genome shotgun (WGS) entry which is preliminary data.</text>
</comment>
<keyword evidence="2" id="KW-1185">Reference proteome</keyword>
<dbReference type="Proteomes" id="UP001239462">
    <property type="component" value="Unassembled WGS sequence"/>
</dbReference>
<reference evidence="1 2" key="1">
    <citation type="submission" date="2023-06" db="EMBL/GenBank/DDBJ databases">
        <title>Roseiconus lacunae JC819 isolated from Gulf of Mannar region, Tamil Nadu.</title>
        <authorList>
            <person name="Pk S."/>
            <person name="Ch S."/>
            <person name="Ch V.R."/>
        </authorList>
    </citation>
    <scope>NUCLEOTIDE SEQUENCE [LARGE SCALE GENOMIC DNA]</scope>
    <source>
        <strain evidence="1 2">JC819</strain>
    </source>
</reference>
<accession>A0ABT7PGL6</accession>
<evidence type="ECO:0000313" key="2">
    <source>
        <dbReference type="Proteomes" id="UP001239462"/>
    </source>
</evidence>